<name>A0A0F9RG65_9ZZZZ</name>
<dbReference type="AlphaFoldDB" id="A0A0F9RG65"/>
<comment type="caution">
    <text evidence="1">The sequence shown here is derived from an EMBL/GenBank/DDBJ whole genome shotgun (WGS) entry which is preliminary data.</text>
</comment>
<reference evidence="1" key="1">
    <citation type="journal article" date="2015" name="Nature">
        <title>Complex archaea that bridge the gap between prokaryotes and eukaryotes.</title>
        <authorList>
            <person name="Spang A."/>
            <person name="Saw J.H."/>
            <person name="Jorgensen S.L."/>
            <person name="Zaremba-Niedzwiedzka K."/>
            <person name="Martijn J."/>
            <person name="Lind A.E."/>
            <person name="van Eijk R."/>
            <person name="Schleper C."/>
            <person name="Guy L."/>
            <person name="Ettema T.J."/>
        </authorList>
    </citation>
    <scope>NUCLEOTIDE SEQUENCE</scope>
</reference>
<dbReference type="EMBL" id="LAZR01000956">
    <property type="protein sequence ID" value="KKN53809.1"/>
    <property type="molecule type" value="Genomic_DNA"/>
</dbReference>
<evidence type="ECO:0000313" key="1">
    <source>
        <dbReference type="EMBL" id="KKN53809.1"/>
    </source>
</evidence>
<sequence>MIQIYDCRSKEIVLEGNITNLEYFGQGNDHYIYINLSIGYKITLSKTDLNTISKFMKEKLP</sequence>
<protein>
    <submittedName>
        <fullName evidence="1">Uncharacterized protein</fullName>
    </submittedName>
</protein>
<accession>A0A0F9RG65</accession>
<gene>
    <name evidence="1" type="ORF">LCGC14_0599020</name>
</gene>
<proteinExistence type="predicted"/>
<organism evidence="1">
    <name type="scientific">marine sediment metagenome</name>
    <dbReference type="NCBI Taxonomy" id="412755"/>
    <lineage>
        <taxon>unclassified sequences</taxon>
        <taxon>metagenomes</taxon>
        <taxon>ecological metagenomes</taxon>
    </lineage>
</organism>